<reference evidence="2" key="1">
    <citation type="submission" date="2022-11" db="UniProtKB">
        <authorList>
            <consortium name="WormBaseParasite"/>
        </authorList>
    </citation>
    <scope>IDENTIFICATION</scope>
</reference>
<name>A0A915JXK4_ROMCU</name>
<accession>A0A915JXK4</accession>
<sequence length="82" mass="9289">MFIFIPLATWKRDGAAAQYYALYMRKSTVTGGYFLDPSKHSMTHSSNGCTKKAIEYLSNDQRLRFSGKRTLPLAQLPPAKED</sequence>
<keyword evidence="1" id="KW-1185">Reference proteome</keyword>
<dbReference type="AlphaFoldDB" id="A0A915JXK4"/>
<protein>
    <submittedName>
        <fullName evidence="2">Uncharacterized protein</fullName>
    </submittedName>
</protein>
<organism evidence="1 2">
    <name type="scientific">Romanomermis culicivorax</name>
    <name type="common">Nematode worm</name>
    <dbReference type="NCBI Taxonomy" id="13658"/>
    <lineage>
        <taxon>Eukaryota</taxon>
        <taxon>Metazoa</taxon>
        <taxon>Ecdysozoa</taxon>
        <taxon>Nematoda</taxon>
        <taxon>Enoplea</taxon>
        <taxon>Dorylaimia</taxon>
        <taxon>Mermithida</taxon>
        <taxon>Mermithoidea</taxon>
        <taxon>Mermithidae</taxon>
        <taxon>Romanomermis</taxon>
    </lineage>
</organism>
<dbReference type="Proteomes" id="UP000887565">
    <property type="component" value="Unplaced"/>
</dbReference>
<evidence type="ECO:0000313" key="2">
    <source>
        <dbReference type="WBParaSite" id="nRc.2.0.1.t30432-RA"/>
    </source>
</evidence>
<evidence type="ECO:0000313" key="1">
    <source>
        <dbReference type="Proteomes" id="UP000887565"/>
    </source>
</evidence>
<dbReference type="WBParaSite" id="nRc.2.0.1.t30432-RA">
    <property type="protein sequence ID" value="nRc.2.0.1.t30432-RA"/>
    <property type="gene ID" value="nRc.2.0.1.g30432"/>
</dbReference>
<proteinExistence type="predicted"/>